<dbReference type="SUPFAM" id="SSF52743">
    <property type="entry name" value="Subtilisin-like"/>
    <property type="match status" value="1"/>
</dbReference>
<feature type="region of interest" description="Disordered" evidence="7">
    <location>
        <begin position="410"/>
        <end position="431"/>
    </location>
</feature>
<evidence type="ECO:0000313" key="12">
    <source>
        <dbReference type="Proteomes" id="UP000320359"/>
    </source>
</evidence>
<evidence type="ECO:0000256" key="1">
    <source>
        <dbReference type="ARBA" id="ARBA00011073"/>
    </source>
</evidence>
<evidence type="ECO:0000313" key="11">
    <source>
        <dbReference type="EMBL" id="TRW49428.1"/>
    </source>
</evidence>
<dbReference type="GO" id="GO:0005615">
    <property type="term" value="C:extracellular space"/>
    <property type="evidence" value="ECO:0007669"/>
    <property type="project" value="TreeGrafter"/>
</dbReference>
<organism evidence="11 12">
    <name type="scientific">Aliidiomarina halalkaliphila</name>
    <dbReference type="NCBI Taxonomy" id="2593535"/>
    <lineage>
        <taxon>Bacteria</taxon>
        <taxon>Pseudomonadati</taxon>
        <taxon>Pseudomonadota</taxon>
        <taxon>Gammaproteobacteria</taxon>
        <taxon>Alteromonadales</taxon>
        <taxon>Idiomarinaceae</taxon>
        <taxon>Aliidiomarina</taxon>
    </lineage>
</organism>
<feature type="signal peptide" evidence="8">
    <location>
        <begin position="1"/>
        <end position="21"/>
    </location>
</feature>
<feature type="active site" description="Charge relay system" evidence="5">
    <location>
        <position position="152"/>
    </location>
</feature>
<evidence type="ECO:0000256" key="7">
    <source>
        <dbReference type="SAM" id="MobiDB-lite"/>
    </source>
</evidence>
<dbReference type="PANTHER" id="PTHR43806">
    <property type="entry name" value="PEPTIDASE S8"/>
    <property type="match status" value="1"/>
</dbReference>
<feature type="chain" id="PRO_5021900292" evidence="8">
    <location>
        <begin position="22"/>
        <end position="431"/>
    </location>
</feature>
<dbReference type="EMBL" id="VJWL01000001">
    <property type="protein sequence ID" value="TRW49428.1"/>
    <property type="molecule type" value="Genomic_DNA"/>
</dbReference>
<feature type="compositionally biased region" description="Low complexity" evidence="7">
    <location>
        <begin position="105"/>
        <end position="120"/>
    </location>
</feature>
<evidence type="ECO:0000256" key="8">
    <source>
        <dbReference type="SAM" id="SignalP"/>
    </source>
</evidence>
<dbReference type="Pfam" id="PF05922">
    <property type="entry name" value="Inhibitor_I9"/>
    <property type="match status" value="1"/>
</dbReference>
<sequence>MKLSTITLAVSLAFSASAVSANDRFIDVIVSLDEHQPGQHIENQNAARNVAQGLGLNPSHVFGTALTGFSARIPENRMDALKSHPRVASVDIDQPVYLVGAPEQANSANPNNRPNSGGNNTLSSQTVPWGIDRIGSQNNGNTGAGIRVYVLDTGIDPNHRDLNVAGGFASENCRGRCPAPWHDDHGHGTHVAGTSSALDNDVDVVGVAPDSVLYAVKVLSKSGSGSRSGVIAGIDWVAQQAIEYGQPVVANMSLGGSGSKTGTCTDSGFVGSDTYHEALCNAKNVGVVFVVAAGNSGADAAGAVPAAYDDAVITVSATNANDDWTSWSNWGNSSAGWTSNNSAPVAIAAPGASILSTQTGGGTTTMSGTSMASPHVAGAAALILSSNPQQNNGSAFLNVRSILLNQAEDTSSFSNTSGNPHDEDFVDASSL</sequence>
<dbReference type="InterPro" id="IPR037045">
    <property type="entry name" value="S8pro/Inhibitor_I9_sf"/>
</dbReference>
<dbReference type="InterPro" id="IPR023828">
    <property type="entry name" value="Peptidase_S8_Ser-AS"/>
</dbReference>
<keyword evidence="3 5" id="KW-0378">Hydrolase</keyword>
<dbReference type="SUPFAM" id="SSF54897">
    <property type="entry name" value="Protease propeptides/inhibitors"/>
    <property type="match status" value="1"/>
</dbReference>
<dbReference type="PROSITE" id="PS00136">
    <property type="entry name" value="SUBTILASE_ASP"/>
    <property type="match status" value="1"/>
</dbReference>
<dbReference type="Pfam" id="PF00082">
    <property type="entry name" value="Peptidase_S8"/>
    <property type="match status" value="1"/>
</dbReference>
<proteinExistence type="inferred from homology"/>
<dbReference type="InterPro" id="IPR023827">
    <property type="entry name" value="Peptidase_S8_Asp-AS"/>
</dbReference>
<evidence type="ECO:0000256" key="3">
    <source>
        <dbReference type="ARBA" id="ARBA00022801"/>
    </source>
</evidence>
<dbReference type="Gene3D" id="3.30.70.80">
    <property type="entry name" value="Peptidase S8 propeptide/proteinase inhibitor I9"/>
    <property type="match status" value="1"/>
</dbReference>
<feature type="domain" description="Inhibitor I9" evidence="10">
    <location>
        <begin position="56"/>
        <end position="98"/>
    </location>
</feature>
<dbReference type="GO" id="GO:0006508">
    <property type="term" value="P:proteolysis"/>
    <property type="evidence" value="ECO:0007669"/>
    <property type="project" value="UniProtKB-KW"/>
</dbReference>
<protein>
    <submittedName>
        <fullName evidence="11">S8 family serine peptidase</fullName>
    </submittedName>
</protein>
<dbReference type="InterPro" id="IPR015500">
    <property type="entry name" value="Peptidase_S8_subtilisin-rel"/>
</dbReference>
<keyword evidence="8" id="KW-0732">Signal</keyword>
<feature type="domain" description="Peptidase S8/S53" evidence="9">
    <location>
        <begin position="143"/>
        <end position="410"/>
    </location>
</feature>
<feature type="region of interest" description="Disordered" evidence="7">
    <location>
        <begin position="103"/>
        <end position="125"/>
    </location>
</feature>
<dbReference type="InterPro" id="IPR010259">
    <property type="entry name" value="S8pro/Inhibitor_I9"/>
</dbReference>
<reference evidence="11 12" key="1">
    <citation type="submission" date="2019-07" db="EMBL/GenBank/DDBJ databases">
        <authorList>
            <person name="Yang M."/>
            <person name="Zhao D."/>
            <person name="Xiang H."/>
        </authorList>
    </citation>
    <scope>NUCLEOTIDE SEQUENCE [LARGE SCALE GENOMIC DNA]</scope>
    <source>
        <strain evidence="11 12">IM1326</strain>
    </source>
</reference>
<dbReference type="Gene3D" id="3.40.50.200">
    <property type="entry name" value="Peptidase S8/S53 domain"/>
    <property type="match status" value="1"/>
</dbReference>
<keyword evidence="12" id="KW-1185">Reference proteome</keyword>
<evidence type="ECO:0000256" key="5">
    <source>
        <dbReference type="PROSITE-ProRule" id="PRU01240"/>
    </source>
</evidence>
<evidence type="ECO:0000259" key="10">
    <source>
        <dbReference type="Pfam" id="PF05922"/>
    </source>
</evidence>
<dbReference type="GO" id="GO:0004252">
    <property type="term" value="F:serine-type endopeptidase activity"/>
    <property type="evidence" value="ECO:0007669"/>
    <property type="project" value="UniProtKB-UniRule"/>
</dbReference>
<keyword evidence="2 5" id="KW-0645">Protease</keyword>
<gene>
    <name evidence="11" type="ORF">FM042_00750</name>
</gene>
<dbReference type="RefSeq" id="WP_143233850.1">
    <property type="nucleotide sequence ID" value="NZ_VJWL01000001.1"/>
</dbReference>
<name>A0A552X324_9GAMM</name>
<dbReference type="Proteomes" id="UP000320359">
    <property type="component" value="Unassembled WGS sequence"/>
</dbReference>
<comment type="caution">
    <text evidence="11">The sequence shown here is derived from an EMBL/GenBank/DDBJ whole genome shotgun (WGS) entry which is preliminary data.</text>
</comment>
<dbReference type="InterPro" id="IPR050131">
    <property type="entry name" value="Peptidase_S8_subtilisin-like"/>
</dbReference>
<dbReference type="InterPro" id="IPR036852">
    <property type="entry name" value="Peptidase_S8/S53_dom_sf"/>
</dbReference>
<evidence type="ECO:0000256" key="4">
    <source>
        <dbReference type="ARBA" id="ARBA00022825"/>
    </source>
</evidence>
<dbReference type="OrthoDB" id="9790784at2"/>
<comment type="similarity">
    <text evidence="1 5 6">Belongs to the peptidase S8 family.</text>
</comment>
<dbReference type="AlphaFoldDB" id="A0A552X324"/>
<accession>A0A552X324</accession>
<dbReference type="InterPro" id="IPR000209">
    <property type="entry name" value="Peptidase_S8/S53_dom"/>
</dbReference>
<dbReference type="PROSITE" id="PS51892">
    <property type="entry name" value="SUBTILASE"/>
    <property type="match status" value="1"/>
</dbReference>
<dbReference type="PANTHER" id="PTHR43806:SF11">
    <property type="entry name" value="CEREVISIN-RELATED"/>
    <property type="match status" value="1"/>
</dbReference>
<dbReference type="PROSITE" id="PS00138">
    <property type="entry name" value="SUBTILASE_SER"/>
    <property type="match status" value="1"/>
</dbReference>
<feature type="active site" description="Charge relay system" evidence="5">
    <location>
        <position position="370"/>
    </location>
</feature>
<evidence type="ECO:0000259" key="9">
    <source>
        <dbReference type="Pfam" id="PF00082"/>
    </source>
</evidence>
<dbReference type="PRINTS" id="PR00723">
    <property type="entry name" value="SUBTILISIN"/>
</dbReference>
<feature type="compositionally biased region" description="Polar residues" evidence="7">
    <location>
        <begin position="410"/>
        <end position="419"/>
    </location>
</feature>
<evidence type="ECO:0000256" key="2">
    <source>
        <dbReference type="ARBA" id="ARBA00022670"/>
    </source>
</evidence>
<feature type="active site" description="Charge relay system" evidence="5">
    <location>
        <position position="187"/>
    </location>
</feature>
<evidence type="ECO:0000256" key="6">
    <source>
        <dbReference type="RuleBase" id="RU003355"/>
    </source>
</evidence>
<keyword evidence="4 5" id="KW-0720">Serine protease</keyword>